<feature type="domain" description="TLDc" evidence="2">
    <location>
        <begin position="142"/>
        <end position="305"/>
    </location>
</feature>
<dbReference type="PROSITE" id="PS51886">
    <property type="entry name" value="TLDC"/>
    <property type="match status" value="1"/>
</dbReference>
<protein>
    <recommendedName>
        <fullName evidence="2">TLDc domain-containing protein</fullName>
    </recommendedName>
</protein>
<organism evidence="3 4">
    <name type="scientific">Saponaria officinalis</name>
    <name type="common">Common soapwort</name>
    <name type="synonym">Lychnis saponaria</name>
    <dbReference type="NCBI Taxonomy" id="3572"/>
    <lineage>
        <taxon>Eukaryota</taxon>
        <taxon>Viridiplantae</taxon>
        <taxon>Streptophyta</taxon>
        <taxon>Embryophyta</taxon>
        <taxon>Tracheophyta</taxon>
        <taxon>Spermatophyta</taxon>
        <taxon>Magnoliopsida</taxon>
        <taxon>eudicotyledons</taxon>
        <taxon>Gunneridae</taxon>
        <taxon>Pentapetalae</taxon>
        <taxon>Caryophyllales</taxon>
        <taxon>Caryophyllaceae</taxon>
        <taxon>Caryophylleae</taxon>
        <taxon>Saponaria</taxon>
    </lineage>
</organism>
<evidence type="ECO:0000313" key="3">
    <source>
        <dbReference type="EMBL" id="KAK9672950.1"/>
    </source>
</evidence>
<sequence length="310" mass="34514">MFAIKSKISEKLSRFWGNSPSHAASQHHDHPQLKSYSKGAKTVSSFTIIHQPATNNKTEDDSKPVRSSLGRWISNSCTLRGVKLDDELEHNPKNEFKDSSTPRNEHETPVSARSTFGSEIFEDAVEPESPQKLMPKLTTDSSFINVELYEFLQSSIPNIVKGCQWVLLYSTLKHGISFRTLLRKSADMSGPGILIVGDKKGAVFGGLLDCPISPCLKKKYQGTNQTFVFTTKYGEPRLFRATGANRYFYLCLTDLLAFGGGGNFALSLDEDLLTGRSGQCDTFGNSCLAFDPEFELKNVELWGFTHSSRY</sequence>
<reference evidence="3" key="1">
    <citation type="submission" date="2024-03" db="EMBL/GenBank/DDBJ databases">
        <title>WGS assembly of Saponaria officinalis var. Norfolk2.</title>
        <authorList>
            <person name="Jenkins J."/>
            <person name="Shu S."/>
            <person name="Grimwood J."/>
            <person name="Barry K."/>
            <person name="Goodstein D."/>
            <person name="Schmutz J."/>
            <person name="Leebens-Mack J."/>
            <person name="Osbourn A."/>
        </authorList>
    </citation>
    <scope>NUCLEOTIDE SEQUENCE [LARGE SCALE GENOMIC DNA]</scope>
    <source>
        <strain evidence="3">JIC</strain>
    </source>
</reference>
<evidence type="ECO:0000256" key="1">
    <source>
        <dbReference type="SAM" id="MobiDB-lite"/>
    </source>
</evidence>
<dbReference type="PANTHER" id="PTHR23354:SF74">
    <property type="entry name" value="TLD-DOMAIN CONTAINING NUCLEOLAR PROTEIN"/>
    <property type="match status" value="1"/>
</dbReference>
<comment type="caution">
    <text evidence="3">The sequence shown here is derived from an EMBL/GenBank/DDBJ whole genome shotgun (WGS) entry which is preliminary data.</text>
</comment>
<dbReference type="EMBL" id="JBDFQZ010000012">
    <property type="protein sequence ID" value="KAK9672950.1"/>
    <property type="molecule type" value="Genomic_DNA"/>
</dbReference>
<evidence type="ECO:0000259" key="2">
    <source>
        <dbReference type="PROSITE" id="PS51886"/>
    </source>
</evidence>
<name>A0AAW1HAA1_SAPOF</name>
<feature type="compositionally biased region" description="Basic and acidic residues" evidence="1">
    <location>
        <begin position="89"/>
        <end position="108"/>
    </location>
</feature>
<gene>
    <name evidence="3" type="ORF">RND81_12G136800</name>
</gene>
<keyword evidence="4" id="KW-1185">Reference proteome</keyword>
<evidence type="ECO:0000313" key="4">
    <source>
        <dbReference type="Proteomes" id="UP001443914"/>
    </source>
</evidence>
<accession>A0AAW1HAA1</accession>
<dbReference type="AlphaFoldDB" id="A0AAW1HAA1"/>
<dbReference type="InterPro" id="IPR006571">
    <property type="entry name" value="TLDc_dom"/>
</dbReference>
<proteinExistence type="predicted"/>
<feature type="region of interest" description="Disordered" evidence="1">
    <location>
        <begin position="89"/>
        <end position="113"/>
    </location>
</feature>
<dbReference type="Proteomes" id="UP001443914">
    <property type="component" value="Unassembled WGS sequence"/>
</dbReference>
<dbReference type="SMART" id="SM00584">
    <property type="entry name" value="TLDc"/>
    <property type="match status" value="1"/>
</dbReference>
<dbReference type="PANTHER" id="PTHR23354">
    <property type="entry name" value="NUCLEOLAR PROTEIN 7/ESTROGEN RECEPTOR COACTIVATOR-RELATED"/>
    <property type="match status" value="1"/>
</dbReference>
<dbReference type="Pfam" id="PF07534">
    <property type="entry name" value="TLD"/>
    <property type="match status" value="1"/>
</dbReference>